<dbReference type="InterPro" id="IPR004273">
    <property type="entry name" value="Dynein_heavy_D6_P-loop"/>
</dbReference>
<sequence length="571" mass="64776">MGSEEGFSIADKAIIAASKSGQWVLLKNVHLAIKWLIELEKKLYSMNPSQNFRLFLTLEFNPRIPANLIRLSRVYVFEPPSGVKASLQRSFTQVLSADRTDRQPVERCRLHFLLAFLHAVVLERLRYFPVGWSKKYEFSDADQACGRDVIDAWVDNVSQGGKLSNISPDKIPWDAIQAILGEAMYGGRVDNEFDHVILKAFIKHLFREESFNSDFFLNTALSEEHRLRSPDGRKRGDFLTWIESLPAKGSPTWIGLPEHAEQMLRINRANHTLGRWLLLQGAVRSVPKAIKPAGSKGRASITGNPLDALGNKVKQMLSMLPESLYMMERSEASLGDPLWRCFDREMGVGGSLLGRVRADLNQLKGVCEGLVKTTNEIRNLIHDLNTDSVPKQWKRYAVADITVTEWLADFILRLDQLRALRESDNLQRALLWMGGLFFPEAFLTASRQAIAQKMQLSLEELLLVVDVGNTNPDEESFIVKGLYVEGAAWDTQSEELKMTDELTVAMPATRLRWVHRDSADYKQTADFLRIPVYLNTSRSLLISSFNLKSPMEIPQAVWLQRSVCLTLWTKS</sequence>
<dbReference type="GO" id="GO:0007018">
    <property type="term" value="P:microtubule-based movement"/>
    <property type="evidence" value="ECO:0007669"/>
    <property type="project" value="InterPro"/>
</dbReference>
<name>A0A7S4VS10_9DINO</name>
<gene>
    <name evidence="4" type="ORF">AMON00008_LOCUS35801</name>
</gene>
<evidence type="ECO:0000259" key="2">
    <source>
        <dbReference type="Pfam" id="PF18198"/>
    </source>
</evidence>
<dbReference type="GO" id="GO:0030286">
    <property type="term" value="C:dynein complex"/>
    <property type="evidence" value="ECO:0007669"/>
    <property type="project" value="InterPro"/>
</dbReference>
<dbReference type="InterPro" id="IPR041658">
    <property type="entry name" value="AAA_lid_11"/>
</dbReference>
<dbReference type="InterPro" id="IPR026983">
    <property type="entry name" value="DHC"/>
</dbReference>
<protein>
    <recommendedName>
        <fullName evidence="5">Dynein heavy chain</fullName>
    </recommendedName>
</protein>
<dbReference type="GO" id="GO:0045505">
    <property type="term" value="F:dynein intermediate chain binding"/>
    <property type="evidence" value="ECO:0007669"/>
    <property type="project" value="InterPro"/>
</dbReference>
<dbReference type="Pfam" id="PF18198">
    <property type="entry name" value="AAA_lid_11"/>
    <property type="match status" value="1"/>
</dbReference>
<dbReference type="EMBL" id="HBNR01051164">
    <property type="protein sequence ID" value="CAE4615226.1"/>
    <property type="molecule type" value="Transcribed_RNA"/>
</dbReference>
<evidence type="ECO:0000313" key="4">
    <source>
        <dbReference type="EMBL" id="CAE4615226.1"/>
    </source>
</evidence>
<dbReference type="AlphaFoldDB" id="A0A7S4VS10"/>
<dbReference type="InterPro" id="IPR027417">
    <property type="entry name" value="P-loop_NTPase"/>
</dbReference>
<feature type="domain" description="Dynein heavy chain C-terminal" evidence="3">
    <location>
        <begin position="300"/>
        <end position="567"/>
    </location>
</feature>
<dbReference type="InterPro" id="IPR043160">
    <property type="entry name" value="Dynein_C_barrel"/>
</dbReference>
<dbReference type="Gene3D" id="3.10.490.20">
    <property type="match status" value="1"/>
</dbReference>
<dbReference type="GO" id="GO:0051959">
    <property type="term" value="F:dynein light intermediate chain binding"/>
    <property type="evidence" value="ECO:0007669"/>
    <property type="project" value="InterPro"/>
</dbReference>
<feature type="domain" description="Dynein heavy chain region D6 P-loop" evidence="1">
    <location>
        <begin position="1"/>
        <end position="72"/>
    </location>
</feature>
<dbReference type="Pfam" id="PF03028">
    <property type="entry name" value="Dynein_heavy"/>
    <property type="match status" value="1"/>
</dbReference>
<dbReference type="FunFam" id="3.10.490.20:FF:000004">
    <property type="entry name" value="Cytoplasmic dynein heavy chain 2"/>
    <property type="match status" value="1"/>
</dbReference>
<dbReference type="PANTHER" id="PTHR45703:SF36">
    <property type="entry name" value="DYNEIN HEAVY CHAIN, CYTOPLASMIC"/>
    <property type="match status" value="1"/>
</dbReference>
<feature type="domain" description="Dynein heavy chain AAA lid" evidence="2">
    <location>
        <begin position="109"/>
        <end position="260"/>
    </location>
</feature>
<dbReference type="PANTHER" id="PTHR45703">
    <property type="entry name" value="DYNEIN HEAVY CHAIN"/>
    <property type="match status" value="1"/>
</dbReference>
<evidence type="ECO:0008006" key="5">
    <source>
        <dbReference type="Google" id="ProtNLM"/>
    </source>
</evidence>
<dbReference type="FunFam" id="1.10.8.720:FF:000003">
    <property type="entry name" value="Cytoplasmic dynein heavy chain 2"/>
    <property type="match status" value="1"/>
</dbReference>
<dbReference type="Gene3D" id="1.20.1270.280">
    <property type="match status" value="1"/>
</dbReference>
<dbReference type="InterPro" id="IPR041228">
    <property type="entry name" value="Dynein_C"/>
</dbReference>
<accession>A0A7S4VS10</accession>
<dbReference type="InterPro" id="IPR042219">
    <property type="entry name" value="AAA_lid_11_sf"/>
</dbReference>
<reference evidence="4" key="1">
    <citation type="submission" date="2021-01" db="EMBL/GenBank/DDBJ databases">
        <authorList>
            <person name="Corre E."/>
            <person name="Pelletier E."/>
            <person name="Niang G."/>
            <person name="Scheremetjew M."/>
            <person name="Finn R."/>
            <person name="Kale V."/>
            <person name="Holt S."/>
            <person name="Cochrane G."/>
            <person name="Meng A."/>
            <person name="Brown T."/>
            <person name="Cohen L."/>
        </authorList>
    </citation>
    <scope>NUCLEOTIDE SEQUENCE</scope>
    <source>
        <strain evidence="4">CCMP3105</strain>
    </source>
</reference>
<dbReference type="Pfam" id="PF18199">
    <property type="entry name" value="Dynein_C"/>
    <property type="match status" value="1"/>
</dbReference>
<dbReference type="GO" id="GO:0008569">
    <property type="term" value="F:minus-end-directed microtubule motor activity"/>
    <property type="evidence" value="ECO:0007669"/>
    <property type="project" value="InterPro"/>
</dbReference>
<dbReference type="Gene3D" id="3.40.50.300">
    <property type="entry name" value="P-loop containing nucleotide triphosphate hydrolases"/>
    <property type="match status" value="1"/>
</dbReference>
<dbReference type="Gene3D" id="1.10.8.720">
    <property type="entry name" value="Region D6 of dynein motor"/>
    <property type="match status" value="1"/>
</dbReference>
<proteinExistence type="predicted"/>
<evidence type="ECO:0000259" key="1">
    <source>
        <dbReference type="Pfam" id="PF03028"/>
    </source>
</evidence>
<evidence type="ECO:0000259" key="3">
    <source>
        <dbReference type="Pfam" id="PF18199"/>
    </source>
</evidence>
<organism evidence="4">
    <name type="scientific">Alexandrium monilatum</name>
    <dbReference type="NCBI Taxonomy" id="311494"/>
    <lineage>
        <taxon>Eukaryota</taxon>
        <taxon>Sar</taxon>
        <taxon>Alveolata</taxon>
        <taxon>Dinophyceae</taxon>
        <taxon>Gonyaulacales</taxon>
        <taxon>Pyrocystaceae</taxon>
        <taxon>Alexandrium</taxon>
    </lineage>
</organism>